<name>A0A644Y419_9ZZZZ</name>
<keyword evidence="5 6" id="KW-0472">Membrane</keyword>
<feature type="transmembrane region" description="Helical" evidence="6">
    <location>
        <begin position="180"/>
        <end position="202"/>
    </location>
</feature>
<feature type="transmembrane region" description="Helical" evidence="6">
    <location>
        <begin position="214"/>
        <end position="233"/>
    </location>
</feature>
<gene>
    <name evidence="7" type="ORF">SDC9_67727</name>
</gene>
<dbReference type="AlphaFoldDB" id="A0A644Y419"/>
<evidence type="ECO:0000256" key="5">
    <source>
        <dbReference type="ARBA" id="ARBA00023136"/>
    </source>
</evidence>
<evidence type="ECO:0000256" key="3">
    <source>
        <dbReference type="ARBA" id="ARBA00022692"/>
    </source>
</evidence>
<proteinExistence type="predicted"/>
<evidence type="ECO:0000313" key="7">
    <source>
        <dbReference type="EMBL" id="MPM21283.1"/>
    </source>
</evidence>
<evidence type="ECO:0000256" key="4">
    <source>
        <dbReference type="ARBA" id="ARBA00022989"/>
    </source>
</evidence>
<dbReference type="EMBL" id="VSSQ01003559">
    <property type="protein sequence ID" value="MPM21283.1"/>
    <property type="molecule type" value="Genomic_DNA"/>
</dbReference>
<organism evidence="7">
    <name type="scientific">bioreactor metagenome</name>
    <dbReference type="NCBI Taxonomy" id="1076179"/>
    <lineage>
        <taxon>unclassified sequences</taxon>
        <taxon>metagenomes</taxon>
        <taxon>ecological metagenomes</taxon>
    </lineage>
</organism>
<dbReference type="NCBIfam" id="TIGR00765">
    <property type="entry name" value="yihY_not_rbn"/>
    <property type="match status" value="1"/>
</dbReference>
<accession>A0A644Y419</accession>
<evidence type="ECO:0000256" key="6">
    <source>
        <dbReference type="SAM" id="Phobius"/>
    </source>
</evidence>
<sequence>MNGPYLRPLPKNKFWRGVYLMARRYLRHNVNIQSAALAFYLLFAIFPMLIFVSSLLGLLHLDVAEILKDLGEILPKVAVNFIGMYLVHVGSNSNVRLLMFGLVFSIYFPMRAANTLMRSVRTAYHLGPPRHAAAHLIRTLAYTVLLLSTLVLTLTLMSVSNTVLQYAVEHFYLPPFVAELWATLRFPLAAVTACFALLALYAITQDVHQPWRNLLPGVLASLAAWMVLSWIYAIYMENIANYSLLYGSIGTAMALLVWMYMSATALIMGAELNGTLISLRREGKDDI</sequence>
<dbReference type="GO" id="GO:0005886">
    <property type="term" value="C:plasma membrane"/>
    <property type="evidence" value="ECO:0007669"/>
    <property type="project" value="UniProtKB-SubCell"/>
</dbReference>
<comment type="subcellular location">
    <subcellularLocation>
        <location evidence="1">Cell membrane</location>
        <topology evidence="1">Multi-pass membrane protein</topology>
    </subcellularLocation>
</comment>
<dbReference type="PANTHER" id="PTHR30213">
    <property type="entry name" value="INNER MEMBRANE PROTEIN YHJD"/>
    <property type="match status" value="1"/>
</dbReference>
<keyword evidence="2" id="KW-1003">Cell membrane</keyword>
<feature type="transmembrane region" description="Helical" evidence="6">
    <location>
        <begin position="239"/>
        <end position="261"/>
    </location>
</feature>
<comment type="caution">
    <text evidence="7">The sequence shown here is derived from an EMBL/GenBank/DDBJ whole genome shotgun (WGS) entry which is preliminary data.</text>
</comment>
<reference evidence="7" key="1">
    <citation type="submission" date="2019-08" db="EMBL/GenBank/DDBJ databases">
        <authorList>
            <person name="Kucharzyk K."/>
            <person name="Murdoch R.W."/>
            <person name="Higgins S."/>
            <person name="Loffler F."/>
        </authorList>
    </citation>
    <scope>NUCLEOTIDE SEQUENCE</scope>
</reference>
<keyword evidence="3 6" id="KW-0812">Transmembrane</keyword>
<dbReference type="Pfam" id="PF03631">
    <property type="entry name" value="Virul_fac_BrkB"/>
    <property type="match status" value="1"/>
</dbReference>
<protein>
    <submittedName>
        <fullName evidence="7">Uncharacterized protein</fullName>
    </submittedName>
</protein>
<dbReference type="PIRSF" id="PIRSF035875">
    <property type="entry name" value="RNase_BN"/>
    <property type="match status" value="1"/>
</dbReference>
<feature type="transmembrane region" description="Helical" evidence="6">
    <location>
        <begin position="37"/>
        <end position="61"/>
    </location>
</feature>
<dbReference type="PANTHER" id="PTHR30213:SF0">
    <property type="entry name" value="UPF0761 MEMBRANE PROTEIN YIHY"/>
    <property type="match status" value="1"/>
</dbReference>
<feature type="transmembrane region" description="Helical" evidence="6">
    <location>
        <begin position="136"/>
        <end position="160"/>
    </location>
</feature>
<evidence type="ECO:0000256" key="2">
    <source>
        <dbReference type="ARBA" id="ARBA00022475"/>
    </source>
</evidence>
<dbReference type="InterPro" id="IPR017039">
    <property type="entry name" value="Virul_fac_BrkB"/>
</dbReference>
<evidence type="ECO:0000256" key="1">
    <source>
        <dbReference type="ARBA" id="ARBA00004651"/>
    </source>
</evidence>
<feature type="transmembrane region" description="Helical" evidence="6">
    <location>
        <begin position="97"/>
        <end position="116"/>
    </location>
</feature>
<keyword evidence="4 6" id="KW-1133">Transmembrane helix</keyword>